<dbReference type="Proteomes" id="UP001143307">
    <property type="component" value="Unassembled WGS sequence"/>
</dbReference>
<feature type="transmembrane region" description="Helical" evidence="8">
    <location>
        <begin position="81"/>
        <end position="99"/>
    </location>
</feature>
<evidence type="ECO:0000256" key="3">
    <source>
        <dbReference type="ARBA" id="ARBA00022448"/>
    </source>
</evidence>
<dbReference type="InterPro" id="IPR052017">
    <property type="entry name" value="TSUP"/>
</dbReference>
<evidence type="ECO:0000256" key="5">
    <source>
        <dbReference type="ARBA" id="ARBA00022692"/>
    </source>
</evidence>
<dbReference type="EMBL" id="SHNP01000001">
    <property type="protein sequence ID" value="MCX2972628.1"/>
    <property type="molecule type" value="Genomic_DNA"/>
</dbReference>
<dbReference type="InterPro" id="IPR002781">
    <property type="entry name" value="TM_pro_TauE-like"/>
</dbReference>
<feature type="transmembrane region" description="Helical" evidence="8">
    <location>
        <begin position="174"/>
        <end position="197"/>
    </location>
</feature>
<proteinExistence type="inferred from homology"/>
<organism evidence="9 10">
    <name type="scientific">Candidatus Seongchinamella marina</name>
    <dbReference type="NCBI Taxonomy" id="2518990"/>
    <lineage>
        <taxon>Bacteria</taxon>
        <taxon>Pseudomonadati</taxon>
        <taxon>Pseudomonadota</taxon>
        <taxon>Gammaproteobacteria</taxon>
        <taxon>Cellvibrionales</taxon>
        <taxon>Halieaceae</taxon>
        <taxon>Seongchinamella</taxon>
    </lineage>
</organism>
<reference evidence="9" key="1">
    <citation type="submission" date="2019-02" db="EMBL/GenBank/DDBJ databases">
        <authorList>
            <person name="Li S.-H."/>
        </authorList>
    </citation>
    <scope>NUCLEOTIDE SEQUENCE</scope>
    <source>
        <strain evidence="9">IMCC8485</strain>
    </source>
</reference>
<keyword evidence="3" id="KW-0813">Transport</keyword>
<dbReference type="PANTHER" id="PTHR30269:SF37">
    <property type="entry name" value="MEMBRANE TRANSPORTER PROTEIN"/>
    <property type="match status" value="1"/>
</dbReference>
<keyword evidence="7 8" id="KW-0472">Membrane</keyword>
<feature type="transmembrane region" description="Helical" evidence="8">
    <location>
        <begin position="106"/>
        <end position="124"/>
    </location>
</feature>
<dbReference type="PANTHER" id="PTHR30269">
    <property type="entry name" value="TRANSMEMBRANE PROTEIN YFCA"/>
    <property type="match status" value="1"/>
</dbReference>
<evidence type="ECO:0000256" key="4">
    <source>
        <dbReference type="ARBA" id="ARBA00022475"/>
    </source>
</evidence>
<dbReference type="Pfam" id="PF01925">
    <property type="entry name" value="TauE"/>
    <property type="match status" value="1"/>
</dbReference>
<keyword evidence="10" id="KW-1185">Reference proteome</keyword>
<comment type="caution">
    <text evidence="9">The sequence shown here is derived from an EMBL/GenBank/DDBJ whole genome shotgun (WGS) entry which is preliminary data.</text>
</comment>
<keyword evidence="4 8" id="KW-1003">Cell membrane</keyword>
<feature type="transmembrane region" description="Helical" evidence="8">
    <location>
        <begin position="43"/>
        <end position="69"/>
    </location>
</feature>
<keyword evidence="5 8" id="KW-0812">Transmembrane</keyword>
<feature type="transmembrane region" description="Helical" evidence="8">
    <location>
        <begin position="234"/>
        <end position="251"/>
    </location>
</feature>
<accession>A0ABT3SRN3</accession>
<feature type="transmembrane region" description="Helical" evidence="8">
    <location>
        <begin position="136"/>
        <end position="162"/>
    </location>
</feature>
<comment type="similarity">
    <text evidence="2 8">Belongs to the 4-toluene sulfonate uptake permease (TSUP) (TC 2.A.102) family.</text>
</comment>
<name>A0ABT3SRN3_9GAMM</name>
<evidence type="ECO:0000313" key="10">
    <source>
        <dbReference type="Proteomes" id="UP001143307"/>
    </source>
</evidence>
<comment type="subcellular location">
    <subcellularLocation>
        <location evidence="1 8">Cell membrane</location>
        <topology evidence="1 8">Multi-pass membrane protein</topology>
    </subcellularLocation>
</comment>
<sequence>MPWFKRRVYIDWSLLLTIWIAVFAATVLRSFSGFGFALVAVPVLALFMPPVEVVVLSSAMAFTLSLLTVRSFSSVISLGEIKPLLLMSAAGTVLGVFILKLIPAELFQLCVGVAVLIACMGLMASGTPVSLHVRGLSWLAGLLSGLMNGALAIPGPPIIIYAMLTELDPIRSRALLMAFFLASSAFALIAYAVAGVIELQSVKYYLLSMPALVGGDWLGSRLFDRYGRSLYRKVALLALAALGVSITLRALL</sequence>
<evidence type="ECO:0000313" key="9">
    <source>
        <dbReference type="EMBL" id="MCX2972628.1"/>
    </source>
</evidence>
<evidence type="ECO:0000256" key="1">
    <source>
        <dbReference type="ARBA" id="ARBA00004651"/>
    </source>
</evidence>
<gene>
    <name evidence="9" type="ORF">EYC87_03380</name>
</gene>
<protein>
    <recommendedName>
        <fullName evidence="8">Probable membrane transporter protein</fullName>
    </recommendedName>
</protein>
<evidence type="ECO:0000256" key="8">
    <source>
        <dbReference type="RuleBase" id="RU363041"/>
    </source>
</evidence>
<feature type="transmembrane region" description="Helical" evidence="8">
    <location>
        <begin position="12"/>
        <end position="31"/>
    </location>
</feature>
<keyword evidence="6 8" id="KW-1133">Transmembrane helix</keyword>
<evidence type="ECO:0000256" key="6">
    <source>
        <dbReference type="ARBA" id="ARBA00022989"/>
    </source>
</evidence>
<evidence type="ECO:0000256" key="7">
    <source>
        <dbReference type="ARBA" id="ARBA00023136"/>
    </source>
</evidence>
<evidence type="ECO:0000256" key="2">
    <source>
        <dbReference type="ARBA" id="ARBA00009142"/>
    </source>
</evidence>